<name>A0A2U1KCC4_ARTAN</name>
<dbReference type="Proteomes" id="UP000245207">
    <property type="component" value="Unassembled WGS sequence"/>
</dbReference>
<keyword evidence="2" id="KW-1185">Reference proteome</keyword>
<organism evidence="1 2">
    <name type="scientific">Artemisia annua</name>
    <name type="common">Sweet wormwood</name>
    <dbReference type="NCBI Taxonomy" id="35608"/>
    <lineage>
        <taxon>Eukaryota</taxon>
        <taxon>Viridiplantae</taxon>
        <taxon>Streptophyta</taxon>
        <taxon>Embryophyta</taxon>
        <taxon>Tracheophyta</taxon>
        <taxon>Spermatophyta</taxon>
        <taxon>Magnoliopsida</taxon>
        <taxon>eudicotyledons</taxon>
        <taxon>Gunneridae</taxon>
        <taxon>Pentapetalae</taxon>
        <taxon>asterids</taxon>
        <taxon>campanulids</taxon>
        <taxon>Asterales</taxon>
        <taxon>Asteraceae</taxon>
        <taxon>Asteroideae</taxon>
        <taxon>Anthemideae</taxon>
        <taxon>Artemisiinae</taxon>
        <taxon>Artemisia</taxon>
    </lineage>
</organism>
<evidence type="ECO:0000313" key="1">
    <source>
        <dbReference type="EMBL" id="PWA34416.1"/>
    </source>
</evidence>
<evidence type="ECO:0000313" key="2">
    <source>
        <dbReference type="Proteomes" id="UP000245207"/>
    </source>
</evidence>
<gene>
    <name evidence="1" type="ORF">CTI12_AA619340</name>
</gene>
<sequence length="114" mass="12991">MSNENEYVDEKKVKPLACFSSPIVVSSSYPQHSLFEAPSFSLGPEFEDDPETEDEKPVIKEICIRQNPRRDVGVAAHSRSPFKFRQILPNVPIKPSEERVSDILFMIPEETNQV</sequence>
<accession>A0A2U1KCC4</accession>
<protein>
    <submittedName>
        <fullName evidence="1">Uncharacterized protein</fullName>
    </submittedName>
</protein>
<dbReference type="EMBL" id="PKPP01022705">
    <property type="protein sequence ID" value="PWA34416.1"/>
    <property type="molecule type" value="Genomic_DNA"/>
</dbReference>
<reference evidence="1 2" key="1">
    <citation type="journal article" date="2018" name="Mol. Plant">
        <title>The genome of Artemisia annua provides insight into the evolution of Asteraceae family and artemisinin biosynthesis.</title>
        <authorList>
            <person name="Shen Q."/>
            <person name="Zhang L."/>
            <person name="Liao Z."/>
            <person name="Wang S."/>
            <person name="Yan T."/>
            <person name="Shi P."/>
            <person name="Liu M."/>
            <person name="Fu X."/>
            <person name="Pan Q."/>
            <person name="Wang Y."/>
            <person name="Lv Z."/>
            <person name="Lu X."/>
            <person name="Zhang F."/>
            <person name="Jiang W."/>
            <person name="Ma Y."/>
            <person name="Chen M."/>
            <person name="Hao X."/>
            <person name="Li L."/>
            <person name="Tang Y."/>
            <person name="Lv G."/>
            <person name="Zhou Y."/>
            <person name="Sun X."/>
            <person name="Brodelius P.E."/>
            <person name="Rose J.K.C."/>
            <person name="Tang K."/>
        </authorList>
    </citation>
    <scope>NUCLEOTIDE SEQUENCE [LARGE SCALE GENOMIC DNA]</scope>
    <source>
        <strain evidence="2">cv. Huhao1</strain>
        <tissue evidence="1">Leaf</tissue>
    </source>
</reference>
<proteinExistence type="predicted"/>
<dbReference type="AlphaFoldDB" id="A0A2U1KCC4"/>
<comment type="caution">
    <text evidence="1">The sequence shown here is derived from an EMBL/GenBank/DDBJ whole genome shotgun (WGS) entry which is preliminary data.</text>
</comment>